<proteinExistence type="predicted"/>
<organism evidence="2">
    <name type="scientific">Arundo donax</name>
    <name type="common">Giant reed</name>
    <name type="synonym">Donax arundinaceus</name>
    <dbReference type="NCBI Taxonomy" id="35708"/>
    <lineage>
        <taxon>Eukaryota</taxon>
        <taxon>Viridiplantae</taxon>
        <taxon>Streptophyta</taxon>
        <taxon>Embryophyta</taxon>
        <taxon>Tracheophyta</taxon>
        <taxon>Spermatophyta</taxon>
        <taxon>Magnoliopsida</taxon>
        <taxon>Liliopsida</taxon>
        <taxon>Poales</taxon>
        <taxon>Poaceae</taxon>
        <taxon>PACMAD clade</taxon>
        <taxon>Arundinoideae</taxon>
        <taxon>Arundineae</taxon>
        <taxon>Arundo</taxon>
    </lineage>
</organism>
<name>A0A0A9BIV9_ARUDO</name>
<reference evidence="2" key="2">
    <citation type="journal article" date="2015" name="Data Brief">
        <title>Shoot transcriptome of the giant reed, Arundo donax.</title>
        <authorList>
            <person name="Barrero R.A."/>
            <person name="Guerrero F.D."/>
            <person name="Moolhuijzen P."/>
            <person name="Goolsby J.A."/>
            <person name="Tidwell J."/>
            <person name="Bellgard S.E."/>
            <person name="Bellgard M.I."/>
        </authorList>
    </citation>
    <scope>NUCLEOTIDE SEQUENCE</scope>
    <source>
        <tissue evidence="2">Shoot tissue taken approximately 20 cm above the soil surface</tissue>
    </source>
</reference>
<sequence length="93" mass="10085">MLMSQMARRSAATRSLSRPAPTSRPWVRRLETDVDVAALYELLEHVHTHLASKPVGDEIGDLGSARRCGTTTCHKDKGALEKSTAVGGRICTP</sequence>
<feature type="region of interest" description="Disordered" evidence="1">
    <location>
        <begin position="1"/>
        <end position="25"/>
    </location>
</feature>
<reference evidence="2" key="1">
    <citation type="submission" date="2014-09" db="EMBL/GenBank/DDBJ databases">
        <authorList>
            <person name="Magalhaes I.L.F."/>
            <person name="Oliveira U."/>
            <person name="Santos F.R."/>
            <person name="Vidigal T.H.D.A."/>
            <person name="Brescovit A.D."/>
            <person name="Santos A.J."/>
        </authorList>
    </citation>
    <scope>NUCLEOTIDE SEQUENCE</scope>
    <source>
        <tissue evidence="2">Shoot tissue taken approximately 20 cm above the soil surface</tissue>
    </source>
</reference>
<evidence type="ECO:0000313" key="2">
    <source>
        <dbReference type="EMBL" id="JAD63326.1"/>
    </source>
</evidence>
<dbReference type="EMBL" id="GBRH01234569">
    <property type="protein sequence ID" value="JAD63326.1"/>
    <property type="molecule type" value="Transcribed_RNA"/>
</dbReference>
<dbReference type="AlphaFoldDB" id="A0A0A9BIV9"/>
<feature type="compositionally biased region" description="Low complexity" evidence="1">
    <location>
        <begin position="7"/>
        <end position="20"/>
    </location>
</feature>
<protein>
    <submittedName>
        <fullName evidence="2">Uncharacterized protein</fullName>
    </submittedName>
</protein>
<accession>A0A0A9BIV9</accession>
<evidence type="ECO:0000256" key="1">
    <source>
        <dbReference type="SAM" id="MobiDB-lite"/>
    </source>
</evidence>